<sequence>MKNVKVAEALGALASRKLISVETKTPLKDVLRTLHTNRILSVPVMENDKGCVGLVDVLDLVKFTALQFFTSQETSVMDDNLQVAPELFRQFEFEDRTAGDLLKQSPRSRNFQVLDKEATLGDVAKVLSHDTHRVLIGQGRDAKLVSQSDIVRYLSERKDQLDRQVLNTPVGQLNIIHERVLHVSEHTTTIKAFCHLVRNNVSALAVLDRQQKLIGTISASDLRGITDESLNKLTLPVLDFLKYTERKAPASLIRCSPDEKLDMAINKLVEAKVHRLWVTDENEKPVGVLALSDVIRTVLA</sequence>
<dbReference type="SUPFAM" id="SSF54631">
    <property type="entry name" value="CBS-domain pair"/>
    <property type="match status" value="2"/>
</dbReference>
<dbReference type="InterPro" id="IPR050511">
    <property type="entry name" value="AMPK_gamma/SDS23_families"/>
</dbReference>
<feature type="domain" description="CBS" evidence="4">
    <location>
        <begin position="175"/>
        <end position="233"/>
    </location>
</feature>
<dbReference type="Proteomes" id="UP000011083">
    <property type="component" value="Unassembled WGS sequence"/>
</dbReference>
<evidence type="ECO:0000313" key="6">
    <source>
        <dbReference type="Proteomes" id="UP000011083"/>
    </source>
</evidence>
<dbReference type="OMA" id="IHRVWIV"/>
<dbReference type="GeneID" id="14915697"/>
<dbReference type="VEuPathDB" id="AmoebaDB:ACA1_215750"/>
<feature type="domain" description="CBS" evidence="4">
    <location>
        <begin position="247"/>
        <end position="300"/>
    </location>
</feature>
<dbReference type="EMBL" id="KB008036">
    <property type="protein sequence ID" value="ELR15103.1"/>
    <property type="molecule type" value="Genomic_DNA"/>
</dbReference>
<dbReference type="AlphaFoldDB" id="L8GR40"/>
<evidence type="ECO:0000313" key="5">
    <source>
        <dbReference type="EMBL" id="ELR15103.1"/>
    </source>
</evidence>
<gene>
    <name evidence="5" type="ORF">ACA1_215750</name>
</gene>
<dbReference type="OrthoDB" id="449052at2759"/>
<dbReference type="SMART" id="SM00116">
    <property type="entry name" value="CBS"/>
    <property type="match status" value="4"/>
</dbReference>
<dbReference type="Gene3D" id="3.10.580.10">
    <property type="entry name" value="CBS-domain"/>
    <property type="match status" value="2"/>
</dbReference>
<dbReference type="PANTHER" id="PTHR13780:SF128">
    <property type="entry name" value="CBS DOMAIN-CONTAINING PROTEIN"/>
    <property type="match status" value="1"/>
</dbReference>
<feature type="domain" description="CBS" evidence="4">
    <location>
        <begin position="14"/>
        <end position="71"/>
    </location>
</feature>
<proteinExistence type="predicted"/>
<protein>
    <submittedName>
        <fullName evidence="5">CBS domain containing protein</fullName>
    </submittedName>
</protein>
<evidence type="ECO:0000259" key="4">
    <source>
        <dbReference type="PROSITE" id="PS51371"/>
    </source>
</evidence>
<keyword evidence="2 3" id="KW-0129">CBS domain</keyword>
<dbReference type="RefSeq" id="XP_004337116.1">
    <property type="nucleotide sequence ID" value="XM_004337068.1"/>
</dbReference>
<accession>L8GR40</accession>
<evidence type="ECO:0000256" key="3">
    <source>
        <dbReference type="PROSITE-ProRule" id="PRU00703"/>
    </source>
</evidence>
<dbReference type="PANTHER" id="PTHR13780">
    <property type="entry name" value="AMP-ACTIVATED PROTEIN KINASE, GAMMA REGULATORY SUBUNIT"/>
    <property type="match status" value="1"/>
</dbReference>
<dbReference type="InterPro" id="IPR046342">
    <property type="entry name" value="CBS_dom_sf"/>
</dbReference>
<keyword evidence="6" id="KW-1185">Reference proteome</keyword>
<organism evidence="5 6">
    <name type="scientific">Acanthamoeba castellanii (strain ATCC 30010 / Neff)</name>
    <dbReference type="NCBI Taxonomy" id="1257118"/>
    <lineage>
        <taxon>Eukaryota</taxon>
        <taxon>Amoebozoa</taxon>
        <taxon>Discosea</taxon>
        <taxon>Longamoebia</taxon>
        <taxon>Centramoebida</taxon>
        <taxon>Acanthamoebidae</taxon>
        <taxon>Acanthamoeba</taxon>
    </lineage>
</organism>
<dbReference type="STRING" id="1257118.L8GR40"/>
<keyword evidence="1" id="KW-0677">Repeat</keyword>
<name>L8GR40_ACACF</name>
<dbReference type="CDD" id="cd02205">
    <property type="entry name" value="CBS_pair_SF"/>
    <property type="match status" value="1"/>
</dbReference>
<dbReference type="PROSITE" id="PS51371">
    <property type="entry name" value="CBS"/>
    <property type="match status" value="3"/>
</dbReference>
<dbReference type="KEGG" id="acan:ACA1_215750"/>
<evidence type="ECO:0000256" key="1">
    <source>
        <dbReference type="ARBA" id="ARBA00022737"/>
    </source>
</evidence>
<dbReference type="Pfam" id="PF00571">
    <property type="entry name" value="CBS"/>
    <property type="match status" value="3"/>
</dbReference>
<reference evidence="5 6" key="1">
    <citation type="journal article" date="2013" name="Genome Biol.">
        <title>Genome of Acanthamoeba castellanii highlights extensive lateral gene transfer and early evolution of tyrosine kinase signaling.</title>
        <authorList>
            <person name="Clarke M."/>
            <person name="Lohan A.J."/>
            <person name="Liu B."/>
            <person name="Lagkouvardos I."/>
            <person name="Roy S."/>
            <person name="Zafar N."/>
            <person name="Bertelli C."/>
            <person name="Schilde C."/>
            <person name="Kianianmomeni A."/>
            <person name="Burglin T.R."/>
            <person name="Frech C."/>
            <person name="Turcotte B."/>
            <person name="Kopec K.O."/>
            <person name="Synnott J.M."/>
            <person name="Choo C."/>
            <person name="Paponov I."/>
            <person name="Finkler A."/>
            <person name="Soon Heng Tan C."/>
            <person name="Hutchins A.P."/>
            <person name="Weinmeier T."/>
            <person name="Rattei T."/>
            <person name="Chu J.S."/>
            <person name="Gimenez G."/>
            <person name="Irimia M."/>
            <person name="Rigden D.J."/>
            <person name="Fitzpatrick D.A."/>
            <person name="Lorenzo-Morales J."/>
            <person name="Bateman A."/>
            <person name="Chiu C.H."/>
            <person name="Tang P."/>
            <person name="Hegemann P."/>
            <person name="Fromm H."/>
            <person name="Raoult D."/>
            <person name="Greub G."/>
            <person name="Miranda-Saavedra D."/>
            <person name="Chen N."/>
            <person name="Nash P."/>
            <person name="Ginger M.L."/>
            <person name="Horn M."/>
            <person name="Schaap P."/>
            <person name="Caler L."/>
            <person name="Loftus B."/>
        </authorList>
    </citation>
    <scope>NUCLEOTIDE SEQUENCE [LARGE SCALE GENOMIC DNA]</scope>
    <source>
        <strain evidence="5 6">Neff</strain>
    </source>
</reference>
<evidence type="ECO:0000256" key="2">
    <source>
        <dbReference type="ARBA" id="ARBA00023122"/>
    </source>
</evidence>
<dbReference type="InterPro" id="IPR000644">
    <property type="entry name" value="CBS_dom"/>
</dbReference>